<proteinExistence type="predicted"/>
<evidence type="ECO:0000259" key="2">
    <source>
        <dbReference type="Pfam" id="PF18126"/>
    </source>
</evidence>
<feature type="compositionally biased region" description="Low complexity" evidence="1">
    <location>
        <begin position="240"/>
        <end position="251"/>
    </location>
</feature>
<feature type="non-terminal residue" evidence="3">
    <location>
        <position position="251"/>
    </location>
</feature>
<sequence length="251" mass="28006">MASATVTARKSIEGFLAREIRQKSQHIARFGPLQPLTETATTKAKASGSQVTGVKLPNPFLPRLNANTGRWAPAKYSLRQQADLVKKAKSAGLLQHLPPGPKTPILDPTHANVQKYNPQVAAVVSAAFEAQQKSTSKKLRKAVLPQMSKESWTATTPEKGSVLNRAVRWTGKIDLHRKAGADTGIKLYAGKKRMFKGHRWERLKDAREKRQSILLRDMAARIRTYKEYYKKKRPNPLKPPKNSLKGGKIPF</sequence>
<dbReference type="InterPro" id="IPR040922">
    <property type="entry name" value="Ribosomal_mL59_dom"/>
</dbReference>
<comment type="caution">
    <text evidence="3">The sequence shown here is derived from an EMBL/GenBank/DDBJ whole genome shotgun (WGS) entry which is preliminary data.</text>
</comment>
<dbReference type="Pfam" id="PF18126">
    <property type="entry name" value="Mitoc_mL59"/>
    <property type="match status" value="1"/>
</dbReference>
<dbReference type="OrthoDB" id="18529at2759"/>
<evidence type="ECO:0000313" key="4">
    <source>
        <dbReference type="Proteomes" id="UP001140091"/>
    </source>
</evidence>
<dbReference type="EMBL" id="JANBPK010000725">
    <property type="protein sequence ID" value="KAJ2934145.1"/>
    <property type="molecule type" value="Genomic_DNA"/>
</dbReference>
<dbReference type="PANTHER" id="PTHR28041:SF1">
    <property type="entry name" value="LARGE RIBOSOMAL SUBUNIT PROTEIN ML59"/>
    <property type="match status" value="1"/>
</dbReference>
<reference evidence="3" key="1">
    <citation type="submission" date="2022-06" db="EMBL/GenBank/DDBJ databases">
        <title>Genome Sequence of Candolleomyces eurysporus.</title>
        <authorList>
            <person name="Buettner E."/>
        </authorList>
    </citation>
    <scope>NUCLEOTIDE SEQUENCE</scope>
    <source>
        <strain evidence="3">VTCC 930004</strain>
    </source>
</reference>
<dbReference type="Proteomes" id="UP001140091">
    <property type="component" value="Unassembled WGS sequence"/>
</dbReference>
<dbReference type="AlphaFoldDB" id="A0A9W8MJD5"/>
<evidence type="ECO:0000256" key="1">
    <source>
        <dbReference type="SAM" id="MobiDB-lite"/>
    </source>
</evidence>
<protein>
    <recommendedName>
        <fullName evidence="2">Large ribosomal subunit protein mL59 domain-containing protein</fullName>
    </recommendedName>
</protein>
<name>A0A9W8MJD5_9AGAR</name>
<dbReference type="InterPro" id="IPR037507">
    <property type="entry name" value="Ribosomal_mL59"/>
</dbReference>
<dbReference type="GO" id="GO:0003735">
    <property type="term" value="F:structural constituent of ribosome"/>
    <property type="evidence" value="ECO:0007669"/>
    <property type="project" value="InterPro"/>
</dbReference>
<organism evidence="3 4">
    <name type="scientific">Candolleomyces eurysporus</name>
    <dbReference type="NCBI Taxonomy" id="2828524"/>
    <lineage>
        <taxon>Eukaryota</taxon>
        <taxon>Fungi</taxon>
        <taxon>Dikarya</taxon>
        <taxon>Basidiomycota</taxon>
        <taxon>Agaricomycotina</taxon>
        <taxon>Agaricomycetes</taxon>
        <taxon>Agaricomycetidae</taxon>
        <taxon>Agaricales</taxon>
        <taxon>Agaricineae</taxon>
        <taxon>Psathyrellaceae</taxon>
        <taxon>Candolleomyces</taxon>
    </lineage>
</organism>
<dbReference type="GO" id="GO:0005762">
    <property type="term" value="C:mitochondrial large ribosomal subunit"/>
    <property type="evidence" value="ECO:0007669"/>
    <property type="project" value="InterPro"/>
</dbReference>
<dbReference type="PANTHER" id="PTHR28041">
    <property type="entry name" value="54S RIBOSOMAL PROTEIN L25, MITOCHONDRIAL"/>
    <property type="match status" value="1"/>
</dbReference>
<feature type="domain" description="Large ribosomal subunit protein mL59" evidence="2">
    <location>
        <begin position="37"/>
        <end position="227"/>
    </location>
</feature>
<feature type="region of interest" description="Disordered" evidence="1">
    <location>
        <begin position="231"/>
        <end position="251"/>
    </location>
</feature>
<keyword evidence="4" id="KW-1185">Reference proteome</keyword>
<evidence type="ECO:0000313" key="3">
    <source>
        <dbReference type="EMBL" id="KAJ2934145.1"/>
    </source>
</evidence>
<gene>
    <name evidence="3" type="ORF">H1R20_g2909</name>
</gene>
<accession>A0A9W8MJD5</accession>